<gene>
    <name evidence="3" type="ORF">FGL98_04380</name>
</gene>
<reference evidence="3 4" key="1">
    <citation type="submission" date="2019-05" db="EMBL/GenBank/DDBJ databases">
        <authorList>
            <person name="Lee S.D."/>
        </authorList>
    </citation>
    <scope>NUCLEOTIDE SEQUENCE [LARGE SCALE GENOMIC DNA]</scope>
    <source>
        <strain evidence="3 4">C5-26</strain>
    </source>
</reference>
<feature type="region of interest" description="Disordered" evidence="1">
    <location>
        <begin position="23"/>
        <end position="67"/>
    </location>
</feature>
<dbReference type="RefSeq" id="WP_146315522.1">
    <property type="nucleotide sequence ID" value="NZ_VCQV01000004.1"/>
</dbReference>
<feature type="signal peptide" evidence="2">
    <location>
        <begin position="1"/>
        <end position="21"/>
    </location>
</feature>
<dbReference type="AlphaFoldDB" id="A0A563E6W4"/>
<protein>
    <recommendedName>
        <fullName evidence="5">DUF3558 domain-containing protein</fullName>
    </recommendedName>
</protein>
<feature type="region of interest" description="Disordered" evidence="1">
    <location>
        <begin position="162"/>
        <end position="184"/>
    </location>
</feature>
<sequence>MKSSISRAAVLIGVASTVALAGCSSSGTTDTASSSAPTSSAASSPSASSDPTSSDTASAPASSAPASTAPELIAVAKKLGCSSPTAPTPKSDSPAYKMGVRHVLQCKAGSIVYFLASATPSQQDQIAKAFVKAGAASTTSSTMSYASAPGWMAIGGGADTKTLPSKKDAAQVQAKVGGTVKTAS</sequence>
<proteinExistence type="predicted"/>
<feature type="chain" id="PRO_5038861387" description="DUF3558 domain-containing protein" evidence="2">
    <location>
        <begin position="22"/>
        <end position="184"/>
    </location>
</feature>
<evidence type="ECO:0000256" key="2">
    <source>
        <dbReference type="SAM" id="SignalP"/>
    </source>
</evidence>
<name>A0A563E6W4_9MICO</name>
<dbReference type="Proteomes" id="UP000320244">
    <property type="component" value="Unassembled WGS sequence"/>
</dbReference>
<dbReference type="PROSITE" id="PS51257">
    <property type="entry name" value="PROKAR_LIPOPROTEIN"/>
    <property type="match status" value="1"/>
</dbReference>
<evidence type="ECO:0008006" key="5">
    <source>
        <dbReference type="Google" id="ProtNLM"/>
    </source>
</evidence>
<organism evidence="3 4">
    <name type="scientific">Leekyejoonella antrihumi</name>
    <dbReference type="NCBI Taxonomy" id="1660198"/>
    <lineage>
        <taxon>Bacteria</taxon>
        <taxon>Bacillati</taxon>
        <taxon>Actinomycetota</taxon>
        <taxon>Actinomycetes</taxon>
        <taxon>Micrococcales</taxon>
        <taxon>Dermacoccaceae</taxon>
        <taxon>Leekyejoonella</taxon>
    </lineage>
</organism>
<keyword evidence="2" id="KW-0732">Signal</keyword>
<feature type="compositionally biased region" description="Low complexity" evidence="1">
    <location>
        <begin position="24"/>
        <end position="67"/>
    </location>
</feature>
<evidence type="ECO:0000313" key="4">
    <source>
        <dbReference type="Proteomes" id="UP000320244"/>
    </source>
</evidence>
<comment type="caution">
    <text evidence="3">The sequence shown here is derived from an EMBL/GenBank/DDBJ whole genome shotgun (WGS) entry which is preliminary data.</text>
</comment>
<evidence type="ECO:0000256" key="1">
    <source>
        <dbReference type="SAM" id="MobiDB-lite"/>
    </source>
</evidence>
<evidence type="ECO:0000313" key="3">
    <source>
        <dbReference type="EMBL" id="TWP37952.1"/>
    </source>
</evidence>
<accession>A0A563E6W4</accession>
<keyword evidence="4" id="KW-1185">Reference proteome</keyword>
<reference evidence="3 4" key="2">
    <citation type="submission" date="2019-08" db="EMBL/GenBank/DDBJ databases">
        <title>Jejuicoccus antrihumi gen. nov., sp. nov., a new member of the family Dermacoccaceae isolated from a cave.</title>
        <authorList>
            <person name="Schumann P."/>
            <person name="Kim I.S."/>
        </authorList>
    </citation>
    <scope>NUCLEOTIDE SEQUENCE [LARGE SCALE GENOMIC DNA]</scope>
    <source>
        <strain evidence="3 4">C5-26</strain>
    </source>
</reference>
<dbReference type="EMBL" id="VCQV01000004">
    <property type="protein sequence ID" value="TWP37952.1"/>
    <property type="molecule type" value="Genomic_DNA"/>
</dbReference>